<organism evidence="10 11">
    <name type="scientific">Actinocatenispora comari</name>
    <dbReference type="NCBI Taxonomy" id="2807577"/>
    <lineage>
        <taxon>Bacteria</taxon>
        <taxon>Bacillati</taxon>
        <taxon>Actinomycetota</taxon>
        <taxon>Actinomycetes</taxon>
        <taxon>Micromonosporales</taxon>
        <taxon>Micromonosporaceae</taxon>
        <taxon>Actinocatenispora</taxon>
    </lineage>
</organism>
<dbReference type="InterPro" id="IPR011701">
    <property type="entry name" value="MFS"/>
</dbReference>
<evidence type="ECO:0000259" key="8">
    <source>
        <dbReference type="PROSITE" id="PS50850"/>
    </source>
</evidence>
<keyword evidence="5 7" id="KW-1133">Transmembrane helix</keyword>
<dbReference type="CDD" id="cd17321">
    <property type="entry name" value="MFS_MMR_MDR_like"/>
    <property type="match status" value="1"/>
</dbReference>
<evidence type="ECO:0000256" key="7">
    <source>
        <dbReference type="SAM" id="Phobius"/>
    </source>
</evidence>
<evidence type="ECO:0000256" key="6">
    <source>
        <dbReference type="ARBA" id="ARBA00023136"/>
    </source>
</evidence>
<feature type="transmembrane region" description="Helical" evidence="7">
    <location>
        <begin position="155"/>
        <end position="176"/>
    </location>
</feature>
<dbReference type="AlphaFoldDB" id="A0A8J4AJA8"/>
<evidence type="ECO:0000313" key="10">
    <source>
        <dbReference type="EMBL" id="GIL30545.1"/>
    </source>
</evidence>
<dbReference type="PANTHER" id="PTHR42718:SF46">
    <property type="entry name" value="BLR6921 PROTEIN"/>
    <property type="match status" value="1"/>
</dbReference>
<feature type="transmembrane region" description="Helical" evidence="7">
    <location>
        <begin position="26"/>
        <end position="51"/>
    </location>
</feature>
<dbReference type="Gene3D" id="1.20.1250.20">
    <property type="entry name" value="MFS general substrate transporter like domains"/>
    <property type="match status" value="1"/>
</dbReference>
<dbReference type="EMBL" id="BOPO01000124">
    <property type="protein sequence ID" value="GIL30545.1"/>
    <property type="molecule type" value="Genomic_DNA"/>
</dbReference>
<feature type="transmembrane region" description="Helical" evidence="7">
    <location>
        <begin position="423"/>
        <end position="440"/>
    </location>
</feature>
<keyword evidence="4 7" id="KW-0812">Transmembrane</keyword>
<feature type="transmembrane region" description="Helical" evidence="7">
    <location>
        <begin position="351"/>
        <end position="368"/>
    </location>
</feature>
<dbReference type="EMBL" id="BOPO01000001">
    <property type="protein sequence ID" value="GIL24752.1"/>
    <property type="molecule type" value="Genomic_DNA"/>
</dbReference>
<dbReference type="InterPro" id="IPR020846">
    <property type="entry name" value="MFS_dom"/>
</dbReference>
<name>A0A8J4AJA8_9ACTN</name>
<evidence type="ECO:0000256" key="4">
    <source>
        <dbReference type="ARBA" id="ARBA00022692"/>
    </source>
</evidence>
<keyword evidence="3" id="KW-1003">Cell membrane</keyword>
<protein>
    <submittedName>
        <fullName evidence="10">MFS transporter</fullName>
    </submittedName>
</protein>
<comment type="subcellular location">
    <subcellularLocation>
        <location evidence="1">Cell membrane</location>
        <topology evidence="1">Multi-pass membrane protein</topology>
    </subcellularLocation>
</comment>
<dbReference type="GO" id="GO:0005886">
    <property type="term" value="C:plasma membrane"/>
    <property type="evidence" value="ECO:0007669"/>
    <property type="project" value="UniProtKB-SubCell"/>
</dbReference>
<feature type="transmembrane region" description="Helical" evidence="7">
    <location>
        <begin position="248"/>
        <end position="268"/>
    </location>
</feature>
<accession>A0A8J4AJA8</accession>
<dbReference type="RefSeq" id="WP_207122380.1">
    <property type="nucleotide sequence ID" value="NZ_BOPO01000001.1"/>
</dbReference>
<evidence type="ECO:0000256" key="5">
    <source>
        <dbReference type="ARBA" id="ARBA00022989"/>
    </source>
</evidence>
<dbReference type="InterPro" id="IPR036259">
    <property type="entry name" value="MFS_trans_sf"/>
</dbReference>
<evidence type="ECO:0000313" key="11">
    <source>
        <dbReference type="Proteomes" id="UP000614996"/>
    </source>
</evidence>
<evidence type="ECO:0000256" key="3">
    <source>
        <dbReference type="ARBA" id="ARBA00022475"/>
    </source>
</evidence>
<feature type="domain" description="Major facilitator superfamily (MFS) profile" evidence="8">
    <location>
        <begin position="27"/>
        <end position="482"/>
    </location>
</feature>
<feature type="transmembrane region" description="Helical" evidence="7">
    <location>
        <begin position="214"/>
        <end position="236"/>
    </location>
</feature>
<keyword evidence="2" id="KW-0813">Transport</keyword>
<keyword evidence="11" id="KW-1185">Reference proteome</keyword>
<evidence type="ECO:0000256" key="1">
    <source>
        <dbReference type="ARBA" id="ARBA00004651"/>
    </source>
</evidence>
<dbReference type="Gene3D" id="1.20.1720.10">
    <property type="entry name" value="Multidrug resistance protein D"/>
    <property type="match status" value="1"/>
</dbReference>
<reference evidence="11" key="1">
    <citation type="journal article" date="2021" name="Int. J. Syst. Evol. Microbiol.">
        <title>Actinocatenispora comari sp. nov., an endophytic actinomycete isolated from aerial parts of Comarum salesowianum.</title>
        <authorList>
            <person name="Oyunbileg N."/>
            <person name="Iizaka Y."/>
            <person name="Hamada M."/>
            <person name="Davaapurev B.O."/>
            <person name="Fukumoto A."/>
            <person name="Tsetseg B."/>
            <person name="Kato F."/>
            <person name="Tamura T."/>
            <person name="Batkhuu J."/>
            <person name="Anzai Y."/>
        </authorList>
    </citation>
    <scope>NUCLEOTIDE SEQUENCE [LARGE SCALE GENOMIC DNA]</scope>
    <source>
        <strain evidence="11">NUM-2625</strain>
    </source>
</reference>
<dbReference type="Proteomes" id="UP000614996">
    <property type="component" value="Unassembled WGS sequence"/>
</dbReference>
<keyword evidence="6 7" id="KW-0472">Membrane</keyword>
<dbReference type="Pfam" id="PF07690">
    <property type="entry name" value="MFS_1"/>
    <property type="match status" value="1"/>
</dbReference>
<feature type="transmembrane region" description="Helical" evidence="7">
    <location>
        <begin position="63"/>
        <end position="81"/>
    </location>
</feature>
<reference evidence="10" key="2">
    <citation type="submission" date="2021-02" db="EMBL/GenBank/DDBJ databases">
        <title>Whole genome shotgun sequence of Actinocatenispora sp. strain NUM-2625.</title>
        <authorList>
            <person name="Oyunbileg N."/>
            <person name="Iizaka Y."/>
            <person name="Davaapurev BO."/>
            <person name="Fukumoto A."/>
            <person name="Batkhuu J."/>
            <person name="Anzai Y."/>
        </authorList>
    </citation>
    <scope>NUCLEOTIDE SEQUENCE</scope>
    <source>
        <strain evidence="10">NUM-2625</strain>
    </source>
</reference>
<dbReference type="SUPFAM" id="SSF103473">
    <property type="entry name" value="MFS general substrate transporter"/>
    <property type="match status" value="1"/>
</dbReference>
<proteinExistence type="predicted"/>
<feature type="transmembrane region" description="Helical" evidence="7">
    <location>
        <begin position="460"/>
        <end position="479"/>
    </location>
</feature>
<sequence length="486" mass="50219">MTRTAGVGSPDEDAAGRTDGSRARTAALAVICAAQTMFLLDTMIVTVALPHIQTGLHFSGPDLEWVITAYALAFGGLLLLGSRCGDVFGRRRMFVFGLVLFTVASLTAGLAQAPWQLIASRAAQAAGAAAASPATLSLLATTFPDGPARARAISIYTALGTAGGGIGLLAGGLIASLTSWRWIMLVNVPFGILVVALAPRVLPESGRRPGRFDVPGALTGTLGMTLLVYGLTRAAADPSGTVHWADPAVLGSVAGAALLLGVFVLVEWRSRRPLLPLRLFAGRARVGNYLAIVAYSMAMTGIAFFLTLFLQRIWHYSPMRTALVFLPMTALLVVCSRASGPLLRRLGTRTVVLGGLAVAAVGVGWLSMMDGSGGYLTDLLVPSSLTYAGLGVAAPPMTVEAMASIGERDTGIASGVFNCARQLGGAVGLALLGSITWTTVAAYRRLPDAQALAVGVDRGFLAAAALVVLALAATVAGTLRRRTPRP</sequence>
<feature type="transmembrane region" description="Helical" evidence="7">
    <location>
        <begin position="93"/>
        <end position="113"/>
    </location>
</feature>
<feature type="transmembrane region" description="Helical" evidence="7">
    <location>
        <begin position="289"/>
        <end position="310"/>
    </location>
</feature>
<feature type="transmembrane region" description="Helical" evidence="7">
    <location>
        <begin position="322"/>
        <end position="339"/>
    </location>
</feature>
<comment type="caution">
    <text evidence="10">The sequence shown here is derived from an EMBL/GenBank/DDBJ whole genome shotgun (WGS) entry which is preliminary data.</text>
</comment>
<gene>
    <name evidence="9" type="ORF">NUM_00070</name>
    <name evidence="10" type="ORF">NUM_57990</name>
</gene>
<feature type="transmembrane region" description="Helical" evidence="7">
    <location>
        <begin position="380"/>
        <end position="403"/>
    </location>
</feature>
<feature type="transmembrane region" description="Helical" evidence="7">
    <location>
        <begin position="182"/>
        <end position="202"/>
    </location>
</feature>
<dbReference type="PANTHER" id="PTHR42718">
    <property type="entry name" value="MAJOR FACILITATOR SUPERFAMILY MULTIDRUG TRANSPORTER MFSC"/>
    <property type="match status" value="1"/>
</dbReference>
<dbReference type="PROSITE" id="PS50850">
    <property type="entry name" value="MFS"/>
    <property type="match status" value="1"/>
</dbReference>
<dbReference type="GO" id="GO:0022857">
    <property type="term" value="F:transmembrane transporter activity"/>
    <property type="evidence" value="ECO:0007669"/>
    <property type="project" value="InterPro"/>
</dbReference>
<feature type="transmembrane region" description="Helical" evidence="7">
    <location>
        <begin position="125"/>
        <end position="143"/>
    </location>
</feature>
<evidence type="ECO:0000313" key="9">
    <source>
        <dbReference type="EMBL" id="GIL24752.1"/>
    </source>
</evidence>
<evidence type="ECO:0000256" key="2">
    <source>
        <dbReference type="ARBA" id="ARBA00022448"/>
    </source>
</evidence>